<dbReference type="GO" id="GO:0016829">
    <property type="term" value="F:lyase activity"/>
    <property type="evidence" value="ECO:0007669"/>
    <property type="project" value="UniProtKB-KW"/>
</dbReference>
<dbReference type="Pfam" id="PF22818">
    <property type="entry name" value="ApeI-like"/>
    <property type="match status" value="1"/>
</dbReference>
<dbReference type="InterPro" id="IPR029069">
    <property type="entry name" value="HotDog_dom_sf"/>
</dbReference>
<accession>A0A6G8F1E3</accession>
<organism evidence="2">
    <name type="scientific">uncultured Prevotella sp</name>
    <dbReference type="NCBI Taxonomy" id="159272"/>
    <lineage>
        <taxon>Bacteria</taxon>
        <taxon>Pseudomonadati</taxon>
        <taxon>Bacteroidota</taxon>
        <taxon>Bacteroidia</taxon>
        <taxon>Bacteroidales</taxon>
        <taxon>Prevotellaceae</taxon>
        <taxon>Prevotella</taxon>
        <taxon>environmental samples</taxon>
    </lineage>
</organism>
<dbReference type="Gene3D" id="3.10.129.10">
    <property type="entry name" value="Hotdog Thioesterase"/>
    <property type="match status" value="1"/>
</dbReference>
<dbReference type="SUPFAM" id="SSF54637">
    <property type="entry name" value="Thioesterase/thiol ester dehydrase-isomerase"/>
    <property type="match status" value="1"/>
</dbReference>
<gene>
    <name evidence="2" type="ORF">Prevot485_1660</name>
</gene>
<sequence length="124" mass="13707">MLLENSFYKILHKEVDGLSGRFTIAILPDCNVYEGHFPNDPVCPGVCNIETIKECAMLLTGKELRIKSIKQCRLTAIATPSVCPEVTVTVTATPAADNTYTVLASIKDDAQTYMEYKGIMEYPN</sequence>
<name>A0A6G8F1E3_9BACT</name>
<dbReference type="InterPro" id="IPR054545">
    <property type="entry name" value="ApeI-like"/>
</dbReference>
<dbReference type="EMBL" id="MN990733">
    <property type="protein sequence ID" value="QIM10067.1"/>
    <property type="molecule type" value="Genomic_DNA"/>
</dbReference>
<protein>
    <recommendedName>
        <fullName evidence="1">ApeI dehydratase-like domain-containing protein</fullName>
    </recommendedName>
</protein>
<proteinExistence type="predicted"/>
<feature type="domain" description="ApeI dehydratase-like" evidence="1">
    <location>
        <begin position="21"/>
        <end position="93"/>
    </location>
</feature>
<evidence type="ECO:0000313" key="2">
    <source>
        <dbReference type="EMBL" id="QIM10067.1"/>
    </source>
</evidence>
<dbReference type="AlphaFoldDB" id="A0A6G8F1E3"/>
<evidence type="ECO:0000259" key="1">
    <source>
        <dbReference type="Pfam" id="PF22818"/>
    </source>
</evidence>
<reference evidence="2" key="1">
    <citation type="journal article" date="2020" name="J. ISSAAS">
        <title>Lactobacilli and other gastrointestinal microbiota of Peromyscus leucopus, reservoir host for agents of Lyme disease and other zoonoses in North America.</title>
        <authorList>
            <person name="Milovic A."/>
            <person name="Bassam K."/>
            <person name="Shao H."/>
            <person name="Chatzistamou I."/>
            <person name="Tufts D.M."/>
            <person name="Diuk-Wasser M."/>
            <person name="Barbour A.G."/>
        </authorList>
    </citation>
    <scope>NUCLEOTIDE SEQUENCE</scope>
    <source>
        <strain evidence="2">LL70</strain>
    </source>
</reference>